<dbReference type="GO" id="GO:0005840">
    <property type="term" value="C:ribosome"/>
    <property type="evidence" value="ECO:0007669"/>
    <property type="project" value="UniProtKB-KW"/>
</dbReference>
<dbReference type="GO" id="GO:0006412">
    <property type="term" value="P:translation"/>
    <property type="evidence" value="ECO:0007669"/>
    <property type="project" value="InterPro"/>
</dbReference>
<evidence type="ECO:0000313" key="4">
    <source>
        <dbReference type="EMBL" id="KAH3730110.1"/>
    </source>
</evidence>
<evidence type="ECO:0000256" key="3">
    <source>
        <dbReference type="ARBA" id="ARBA00023274"/>
    </source>
</evidence>
<evidence type="ECO:0000256" key="2">
    <source>
        <dbReference type="ARBA" id="ARBA00022980"/>
    </source>
</evidence>
<keyword evidence="2" id="KW-0689">Ribosomal protein</keyword>
<reference evidence="4" key="1">
    <citation type="journal article" date="2019" name="bioRxiv">
        <title>The Genome of the Zebra Mussel, Dreissena polymorpha: A Resource for Invasive Species Research.</title>
        <authorList>
            <person name="McCartney M.A."/>
            <person name="Auch B."/>
            <person name="Kono T."/>
            <person name="Mallez S."/>
            <person name="Zhang Y."/>
            <person name="Obille A."/>
            <person name="Becker A."/>
            <person name="Abrahante J.E."/>
            <person name="Garbe J."/>
            <person name="Badalamenti J.P."/>
            <person name="Herman A."/>
            <person name="Mangelson H."/>
            <person name="Liachko I."/>
            <person name="Sullivan S."/>
            <person name="Sone E.D."/>
            <person name="Koren S."/>
            <person name="Silverstein K.A.T."/>
            <person name="Beckman K.B."/>
            <person name="Gohl D.M."/>
        </authorList>
    </citation>
    <scope>NUCLEOTIDE SEQUENCE</scope>
    <source>
        <strain evidence="4">Duluth1</strain>
        <tissue evidence="4">Whole animal</tissue>
    </source>
</reference>
<dbReference type="EMBL" id="JAIWYP010000012">
    <property type="protein sequence ID" value="KAH3730110.1"/>
    <property type="molecule type" value="Genomic_DNA"/>
</dbReference>
<keyword evidence="5" id="KW-1185">Reference proteome</keyword>
<keyword evidence="3" id="KW-0687">Ribonucleoprotein</keyword>
<dbReference type="GO" id="GO:0003735">
    <property type="term" value="F:structural constituent of ribosome"/>
    <property type="evidence" value="ECO:0007669"/>
    <property type="project" value="InterPro"/>
</dbReference>
<protein>
    <submittedName>
        <fullName evidence="4">Uncharacterized protein</fullName>
    </submittedName>
</protein>
<dbReference type="Pfam" id="PF00468">
    <property type="entry name" value="Ribosomal_L34"/>
    <property type="match status" value="1"/>
</dbReference>
<dbReference type="OrthoDB" id="6090217at2759"/>
<name>A0A9D4CR35_DREPO</name>
<comment type="caution">
    <text evidence="4">The sequence shown here is derived from an EMBL/GenBank/DDBJ whole genome shotgun (WGS) entry which is preliminary data.</text>
</comment>
<dbReference type="GO" id="GO:1990904">
    <property type="term" value="C:ribonucleoprotein complex"/>
    <property type="evidence" value="ECO:0007669"/>
    <property type="project" value="UniProtKB-KW"/>
</dbReference>
<gene>
    <name evidence="4" type="ORF">DPMN_056090</name>
</gene>
<comment type="similarity">
    <text evidence="1">Belongs to the bacterial ribosomal protein bL34 family.</text>
</comment>
<evidence type="ECO:0000313" key="5">
    <source>
        <dbReference type="Proteomes" id="UP000828390"/>
    </source>
</evidence>
<dbReference type="InterPro" id="IPR000271">
    <property type="entry name" value="Ribosomal_bL34"/>
</dbReference>
<reference evidence="4" key="2">
    <citation type="submission" date="2020-11" db="EMBL/GenBank/DDBJ databases">
        <authorList>
            <person name="McCartney M.A."/>
            <person name="Auch B."/>
            <person name="Kono T."/>
            <person name="Mallez S."/>
            <person name="Becker A."/>
            <person name="Gohl D.M."/>
            <person name="Silverstein K.A.T."/>
            <person name="Koren S."/>
            <person name="Bechman K.B."/>
            <person name="Herman A."/>
            <person name="Abrahante J.E."/>
            <person name="Garbe J."/>
        </authorList>
    </citation>
    <scope>NUCLEOTIDE SEQUENCE</scope>
    <source>
        <strain evidence="4">Duluth1</strain>
        <tissue evidence="4">Whole animal</tissue>
    </source>
</reference>
<sequence>MLKQLISKLFCRNHSFSTLQKSCLSSLTRTTAVGVQPTCHHGNRNYGNFKSQFNTTFTESLQNWQFSGAPALNLTFIRTSAYYAYRPNALKRIKKHGLEKRLSCRSQREILFRKIIKGKKVLTVFDRFTNIYPEKVDKTKRVNLFDPKRGFRKFIKKPEYFRFA</sequence>
<dbReference type="AlphaFoldDB" id="A0A9D4CR35"/>
<proteinExistence type="inferred from homology"/>
<evidence type="ECO:0000256" key="1">
    <source>
        <dbReference type="ARBA" id="ARBA00010111"/>
    </source>
</evidence>
<organism evidence="4 5">
    <name type="scientific">Dreissena polymorpha</name>
    <name type="common">Zebra mussel</name>
    <name type="synonym">Mytilus polymorpha</name>
    <dbReference type="NCBI Taxonomy" id="45954"/>
    <lineage>
        <taxon>Eukaryota</taxon>
        <taxon>Metazoa</taxon>
        <taxon>Spiralia</taxon>
        <taxon>Lophotrochozoa</taxon>
        <taxon>Mollusca</taxon>
        <taxon>Bivalvia</taxon>
        <taxon>Autobranchia</taxon>
        <taxon>Heteroconchia</taxon>
        <taxon>Euheterodonta</taxon>
        <taxon>Imparidentia</taxon>
        <taxon>Neoheterodontei</taxon>
        <taxon>Myida</taxon>
        <taxon>Dreissenoidea</taxon>
        <taxon>Dreissenidae</taxon>
        <taxon>Dreissena</taxon>
    </lineage>
</organism>
<dbReference type="Proteomes" id="UP000828390">
    <property type="component" value="Unassembled WGS sequence"/>
</dbReference>
<accession>A0A9D4CR35</accession>
<dbReference type="Gene3D" id="1.10.287.3980">
    <property type="match status" value="1"/>
</dbReference>